<accession>A0A0F9E6E4</accession>
<dbReference type="EMBL" id="LAZR01026160">
    <property type="protein sequence ID" value="KKL69603.1"/>
    <property type="molecule type" value="Genomic_DNA"/>
</dbReference>
<gene>
    <name evidence="1" type="ORF">LCGC14_2113260</name>
</gene>
<sequence>MSERITPKMRDALEAIKTKRAAFASTETNLYDSEAFVHWVTAEALERRGLITITDLFDIFITNAGLEVIADE</sequence>
<dbReference type="AlphaFoldDB" id="A0A0F9E6E4"/>
<reference evidence="1" key="1">
    <citation type="journal article" date="2015" name="Nature">
        <title>Complex archaea that bridge the gap between prokaryotes and eukaryotes.</title>
        <authorList>
            <person name="Spang A."/>
            <person name="Saw J.H."/>
            <person name="Jorgensen S.L."/>
            <person name="Zaremba-Niedzwiedzka K."/>
            <person name="Martijn J."/>
            <person name="Lind A.E."/>
            <person name="van Eijk R."/>
            <person name="Schleper C."/>
            <person name="Guy L."/>
            <person name="Ettema T.J."/>
        </authorList>
    </citation>
    <scope>NUCLEOTIDE SEQUENCE</scope>
</reference>
<organism evidence="1">
    <name type="scientific">marine sediment metagenome</name>
    <dbReference type="NCBI Taxonomy" id="412755"/>
    <lineage>
        <taxon>unclassified sequences</taxon>
        <taxon>metagenomes</taxon>
        <taxon>ecological metagenomes</taxon>
    </lineage>
</organism>
<name>A0A0F9E6E4_9ZZZZ</name>
<evidence type="ECO:0000313" key="1">
    <source>
        <dbReference type="EMBL" id="KKL69603.1"/>
    </source>
</evidence>
<proteinExistence type="predicted"/>
<protein>
    <submittedName>
        <fullName evidence="1">Uncharacterized protein</fullName>
    </submittedName>
</protein>
<comment type="caution">
    <text evidence="1">The sequence shown here is derived from an EMBL/GenBank/DDBJ whole genome shotgun (WGS) entry which is preliminary data.</text>
</comment>